<dbReference type="Pfam" id="PF07687">
    <property type="entry name" value="M20_dimer"/>
    <property type="match status" value="1"/>
</dbReference>
<dbReference type="PANTHER" id="PTHR42994:SF1">
    <property type="entry name" value="PEPTIDASE T"/>
    <property type="match status" value="1"/>
</dbReference>
<feature type="domain" description="Peptidase M20 dimerisation" evidence="12">
    <location>
        <begin position="211"/>
        <end position="314"/>
    </location>
</feature>
<dbReference type="Gene3D" id="3.40.630.10">
    <property type="entry name" value="Zn peptidases"/>
    <property type="match status" value="1"/>
</dbReference>
<evidence type="ECO:0000256" key="1">
    <source>
        <dbReference type="ARBA" id="ARBA00000870"/>
    </source>
</evidence>
<keyword evidence="7 9" id="KW-0862">Zinc</keyword>
<comment type="cofactor">
    <cofactor evidence="9 11">
        <name>Zn(2+)</name>
        <dbReference type="ChEBI" id="CHEBI:29105"/>
    </cofactor>
    <text evidence="9 11">Binds 2 Zn(2+) ions per subunit.</text>
</comment>
<feature type="active site" evidence="9 10">
    <location>
        <position position="84"/>
    </location>
</feature>
<dbReference type="GO" id="GO:0008270">
    <property type="term" value="F:zinc ion binding"/>
    <property type="evidence" value="ECO:0007669"/>
    <property type="project" value="UniProtKB-UniRule"/>
</dbReference>
<keyword evidence="3 9" id="KW-0031">Aminopeptidase</keyword>
<dbReference type="SUPFAM" id="SSF55031">
    <property type="entry name" value="Bacterial exopeptidase dimerisation domain"/>
    <property type="match status" value="1"/>
</dbReference>
<dbReference type="InterPro" id="IPR010161">
    <property type="entry name" value="Peptidase_M20B"/>
</dbReference>
<dbReference type="PROSITE" id="PS00759">
    <property type="entry name" value="ARGE_DAPE_CPG2_2"/>
    <property type="match status" value="1"/>
</dbReference>
<dbReference type="eggNOG" id="COG2195">
    <property type="taxonomic scope" value="Bacteria"/>
</dbReference>
<accession>A0A0R1RW00</accession>
<gene>
    <name evidence="9" type="primary">pepT</name>
    <name evidence="13" type="ORF">FC69_GL000854</name>
</gene>
<comment type="similarity">
    <text evidence="2 9">Belongs to the peptidase M20B family.</text>
</comment>
<evidence type="ECO:0000256" key="6">
    <source>
        <dbReference type="ARBA" id="ARBA00022801"/>
    </source>
</evidence>
<dbReference type="Gene3D" id="3.30.70.360">
    <property type="match status" value="1"/>
</dbReference>
<dbReference type="GO" id="GO:0008237">
    <property type="term" value="F:metallopeptidase activity"/>
    <property type="evidence" value="ECO:0007669"/>
    <property type="project" value="UniProtKB-KW"/>
</dbReference>
<comment type="catalytic activity">
    <reaction evidence="1 9">
        <text>Release of the N-terminal residue from a tripeptide.</text>
        <dbReference type="EC" id="3.4.11.4"/>
    </reaction>
</comment>
<evidence type="ECO:0000313" key="14">
    <source>
        <dbReference type="Proteomes" id="UP000051264"/>
    </source>
</evidence>
<dbReference type="Pfam" id="PF01546">
    <property type="entry name" value="Peptidase_M20"/>
    <property type="match status" value="1"/>
</dbReference>
<evidence type="ECO:0000256" key="10">
    <source>
        <dbReference type="PIRSR" id="PIRSR037215-1"/>
    </source>
</evidence>
<dbReference type="RefSeq" id="WP_025083296.1">
    <property type="nucleotide sequence ID" value="NZ_AZEX01000023.1"/>
</dbReference>
<dbReference type="GO" id="GO:0043171">
    <property type="term" value="P:peptide catabolic process"/>
    <property type="evidence" value="ECO:0007669"/>
    <property type="project" value="UniProtKB-UniRule"/>
</dbReference>
<evidence type="ECO:0000256" key="5">
    <source>
        <dbReference type="ARBA" id="ARBA00022723"/>
    </source>
</evidence>
<dbReference type="STRING" id="1423747.FC69_GL000854"/>
<dbReference type="OrthoDB" id="9804934at2"/>
<dbReference type="CDD" id="cd03892">
    <property type="entry name" value="M20_peptT"/>
    <property type="match status" value="1"/>
</dbReference>
<dbReference type="SUPFAM" id="SSF53187">
    <property type="entry name" value="Zn-dependent exopeptidases"/>
    <property type="match status" value="1"/>
</dbReference>
<evidence type="ECO:0000256" key="2">
    <source>
        <dbReference type="ARBA" id="ARBA00009692"/>
    </source>
</evidence>
<sequence length="413" mass="45643">MAKYEKLIPRFLEYVQTETRSDENATTSPSTETQVVFLHKLMGDLKEIGLSDVKYNESNGYVTALLPSNIDKKVPTMGFLSHIDTADFNAKGVNPQIVENYDGESIIKLDAAGKFVLDPSEFPNMKNYKGQTLITTDGSTLLGSDDKSGVAEVITAMDYLIQHPEVKHGDIKIGLGPDEEIGTGADHFDAKDFATDFAYTMDGGPIGQLEYETFNAASMKVDIQGKNVHPSEAKDIMINALQIAVDIQNAFPQDEVPEKTDGRQGFYHLLSLDGTVDEAHMAYIIRDFERDGLETRKALAAKVAEKMNAKYGEGRVVATIKDQYYNMAEILKDHMDVVNLAKDAMEAIDIKPLIEPVRGGTDGSKISFMGIPTPNIFAGAENMHGRYEFVSIETMEKAVDTMLKMNDLNVERN</sequence>
<dbReference type="Proteomes" id="UP000051264">
    <property type="component" value="Unassembled WGS sequence"/>
</dbReference>
<dbReference type="GO" id="GO:0045148">
    <property type="term" value="F:tripeptide aminopeptidase activity"/>
    <property type="evidence" value="ECO:0007669"/>
    <property type="project" value="UniProtKB-UniRule"/>
</dbReference>
<organism evidence="13 14">
    <name type="scientific">Latilactobacillus fuchuensis DSM 14340 = JCM 11249</name>
    <dbReference type="NCBI Taxonomy" id="1423747"/>
    <lineage>
        <taxon>Bacteria</taxon>
        <taxon>Bacillati</taxon>
        <taxon>Bacillota</taxon>
        <taxon>Bacilli</taxon>
        <taxon>Lactobacillales</taxon>
        <taxon>Lactobacillaceae</taxon>
        <taxon>Latilactobacillus</taxon>
    </lineage>
</organism>
<feature type="binding site" evidence="9 11">
    <location>
        <position position="202"/>
    </location>
    <ligand>
        <name>Zn(2+)</name>
        <dbReference type="ChEBI" id="CHEBI:29105"/>
        <label>1</label>
    </ligand>
</feature>
<keyword evidence="9" id="KW-0963">Cytoplasm</keyword>
<reference evidence="13 14" key="1">
    <citation type="journal article" date="2015" name="Genome Announc.">
        <title>Expanding the biotechnology potential of lactobacilli through comparative genomics of 213 strains and associated genera.</title>
        <authorList>
            <person name="Sun Z."/>
            <person name="Harris H.M."/>
            <person name="McCann A."/>
            <person name="Guo C."/>
            <person name="Argimon S."/>
            <person name="Zhang W."/>
            <person name="Yang X."/>
            <person name="Jeffery I.B."/>
            <person name="Cooney J.C."/>
            <person name="Kagawa T.F."/>
            <person name="Liu W."/>
            <person name="Song Y."/>
            <person name="Salvetti E."/>
            <person name="Wrobel A."/>
            <person name="Rasinkangas P."/>
            <person name="Parkhill J."/>
            <person name="Rea M.C."/>
            <person name="O'Sullivan O."/>
            <person name="Ritari J."/>
            <person name="Douillard F.P."/>
            <person name="Paul Ross R."/>
            <person name="Yang R."/>
            <person name="Briner A.E."/>
            <person name="Felis G.E."/>
            <person name="de Vos W.M."/>
            <person name="Barrangou R."/>
            <person name="Klaenhammer T.R."/>
            <person name="Caufield P.W."/>
            <person name="Cui Y."/>
            <person name="Zhang H."/>
            <person name="O'Toole P.W."/>
        </authorList>
    </citation>
    <scope>NUCLEOTIDE SEQUENCE [LARGE SCALE GENOMIC DNA]</scope>
    <source>
        <strain evidence="13 14">DSM 14340</strain>
    </source>
</reference>
<evidence type="ECO:0000259" key="12">
    <source>
        <dbReference type="Pfam" id="PF07687"/>
    </source>
</evidence>
<dbReference type="GO" id="GO:0005829">
    <property type="term" value="C:cytosol"/>
    <property type="evidence" value="ECO:0007669"/>
    <property type="project" value="TreeGrafter"/>
</dbReference>
<keyword evidence="6 9" id="KW-0378">Hydrolase</keyword>
<keyword evidence="5 9" id="KW-0479">Metal-binding</keyword>
<comment type="caution">
    <text evidence="13">The sequence shown here is derived from an EMBL/GenBank/DDBJ whole genome shotgun (WGS) entry which is preliminary data.</text>
</comment>
<evidence type="ECO:0000313" key="13">
    <source>
        <dbReference type="EMBL" id="KRL61276.1"/>
    </source>
</evidence>
<name>A0A0R1RW00_9LACO</name>
<evidence type="ECO:0000256" key="7">
    <source>
        <dbReference type="ARBA" id="ARBA00022833"/>
    </source>
</evidence>
<evidence type="ECO:0000256" key="4">
    <source>
        <dbReference type="ARBA" id="ARBA00022670"/>
    </source>
</evidence>
<comment type="function">
    <text evidence="9">Cleaves the N-terminal amino acid of tripeptides.</text>
</comment>
<feature type="binding site" evidence="9 11">
    <location>
        <position position="82"/>
    </location>
    <ligand>
        <name>Zn(2+)</name>
        <dbReference type="ChEBI" id="CHEBI:29105"/>
        <label>1</label>
    </ligand>
</feature>
<dbReference type="InterPro" id="IPR036264">
    <property type="entry name" value="Bact_exopeptidase_dim_dom"/>
</dbReference>
<dbReference type="PATRIC" id="fig|1423747.3.peg.872"/>
<keyword evidence="8 9" id="KW-0482">Metalloprotease</keyword>
<dbReference type="EC" id="3.4.11.4" evidence="9"/>
<dbReference type="AlphaFoldDB" id="A0A0R1RW00"/>
<evidence type="ECO:0000256" key="8">
    <source>
        <dbReference type="ARBA" id="ARBA00023049"/>
    </source>
</evidence>
<feature type="binding site" evidence="9 11">
    <location>
        <position position="145"/>
    </location>
    <ligand>
        <name>Zn(2+)</name>
        <dbReference type="ChEBI" id="CHEBI:29105"/>
        <label>1</label>
    </ligand>
</feature>
<proteinExistence type="inferred from homology"/>
<dbReference type="InterPro" id="IPR002933">
    <property type="entry name" value="Peptidase_M20"/>
</dbReference>
<feature type="binding site" evidence="9 11">
    <location>
        <position position="145"/>
    </location>
    <ligand>
        <name>Zn(2+)</name>
        <dbReference type="ChEBI" id="CHEBI:29105"/>
        <label>2</label>
    </ligand>
</feature>
<feature type="binding site" evidence="9 11">
    <location>
        <position position="384"/>
    </location>
    <ligand>
        <name>Zn(2+)</name>
        <dbReference type="ChEBI" id="CHEBI:29105"/>
        <label>2</label>
    </ligand>
</feature>
<dbReference type="GO" id="GO:0006508">
    <property type="term" value="P:proteolysis"/>
    <property type="evidence" value="ECO:0007669"/>
    <property type="project" value="UniProtKB-UniRule"/>
</dbReference>
<dbReference type="NCBIfam" id="TIGR01882">
    <property type="entry name" value="peptidase-T"/>
    <property type="match status" value="1"/>
</dbReference>
<feature type="binding site" evidence="9 11">
    <location>
        <position position="180"/>
    </location>
    <ligand>
        <name>Zn(2+)</name>
        <dbReference type="ChEBI" id="CHEBI:29105"/>
        <label>2</label>
    </ligand>
</feature>
<comment type="subcellular location">
    <subcellularLocation>
        <location evidence="9">Cytoplasm</location>
    </subcellularLocation>
</comment>
<dbReference type="InterPro" id="IPR011650">
    <property type="entry name" value="Peptidase_M20_dimer"/>
</dbReference>
<feature type="active site" description="Proton acceptor" evidence="9 10">
    <location>
        <position position="179"/>
    </location>
</feature>
<dbReference type="PIRSF" id="PIRSF037215">
    <property type="entry name" value="Peptidase_M20B"/>
    <property type="match status" value="1"/>
</dbReference>
<dbReference type="NCBIfam" id="NF003976">
    <property type="entry name" value="PRK05469.1"/>
    <property type="match status" value="1"/>
</dbReference>
<dbReference type="HAMAP" id="MF_00550">
    <property type="entry name" value="Aminopeptidase_M20"/>
    <property type="match status" value="1"/>
</dbReference>
<dbReference type="PANTHER" id="PTHR42994">
    <property type="entry name" value="PEPTIDASE T"/>
    <property type="match status" value="1"/>
</dbReference>
<dbReference type="EMBL" id="AZEX01000023">
    <property type="protein sequence ID" value="KRL61276.1"/>
    <property type="molecule type" value="Genomic_DNA"/>
</dbReference>
<evidence type="ECO:0000256" key="9">
    <source>
        <dbReference type="HAMAP-Rule" id="MF_00550"/>
    </source>
</evidence>
<keyword evidence="4 9" id="KW-0645">Protease</keyword>
<evidence type="ECO:0000256" key="11">
    <source>
        <dbReference type="PIRSR" id="PIRSR037215-2"/>
    </source>
</evidence>
<protein>
    <recommendedName>
        <fullName evidence="9">Peptidase T</fullName>
        <ecNumber evidence="9">3.4.11.4</ecNumber>
    </recommendedName>
    <alternativeName>
        <fullName evidence="9">Aminotripeptidase</fullName>
        <shortName evidence="9">Tripeptidase</shortName>
    </alternativeName>
    <alternativeName>
        <fullName evidence="9">Tripeptide aminopeptidase</fullName>
    </alternativeName>
</protein>
<evidence type="ECO:0000256" key="3">
    <source>
        <dbReference type="ARBA" id="ARBA00022438"/>
    </source>
</evidence>
<dbReference type="NCBIfam" id="NF009920">
    <property type="entry name" value="PRK13381.1"/>
    <property type="match status" value="1"/>
</dbReference>
<dbReference type="InterPro" id="IPR001261">
    <property type="entry name" value="ArgE/DapE_CS"/>
</dbReference>